<proteinExistence type="predicted"/>
<reference evidence="1 2" key="1">
    <citation type="submission" date="2018-11" db="EMBL/GenBank/DDBJ databases">
        <authorList>
            <person name="Jang G.I."/>
            <person name="Hwang C.Y."/>
        </authorList>
    </citation>
    <scope>NUCLEOTIDE SEQUENCE [LARGE SCALE GENOMIC DNA]</scope>
    <source>
        <strain evidence="1 2">SSM26</strain>
    </source>
</reference>
<dbReference type="PANTHER" id="PTHR33639">
    <property type="entry name" value="THIOL-DISULFIDE OXIDOREDUCTASE DCC"/>
    <property type="match status" value="1"/>
</dbReference>
<comment type="caution">
    <text evidence="1">The sequence shown here is derived from an EMBL/GenBank/DDBJ whole genome shotgun (WGS) entry which is preliminary data.</text>
</comment>
<sequence length="147" mass="17117">MISEREPSGLNSAAPDRIILFDGVCKLCNAWANFIISHDYQRVYRLCSVQSASGERLLRQYGYPTDRFETMLVLQQGRCSAKSQAFLQVMSGLGWPWRALVVLRLIPEPLRDWLYDRIALNRYRLFGKYDYCRLPTPDHAERFVDGH</sequence>
<dbReference type="Pfam" id="PF04134">
    <property type="entry name" value="DCC1-like"/>
    <property type="match status" value="1"/>
</dbReference>
<keyword evidence="2" id="KW-1185">Reference proteome</keyword>
<dbReference type="RefSeq" id="WP_123888102.1">
    <property type="nucleotide sequence ID" value="NZ_RKKU01000002.1"/>
</dbReference>
<gene>
    <name evidence="1" type="ORF">EF096_02820</name>
</gene>
<protein>
    <submittedName>
        <fullName evidence="1">Thiol-disulfide oxidoreductase DCC family protein</fullName>
    </submittedName>
</protein>
<dbReference type="InterPro" id="IPR052927">
    <property type="entry name" value="DCC_oxidoreductase"/>
</dbReference>
<dbReference type="PANTHER" id="PTHR33639:SF2">
    <property type="entry name" value="DUF393 DOMAIN-CONTAINING PROTEIN"/>
    <property type="match status" value="1"/>
</dbReference>
<dbReference type="InterPro" id="IPR007263">
    <property type="entry name" value="DCC1-like"/>
</dbReference>
<evidence type="ECO:0000313" key="2">
    <source>
        <dbReference type="Proteomes" id="UP000275199"/>
    </source>
</evidence>
<evidence type="ECO:0000313" key="1">
    <source>
        <dbReference type="EMBL" id="ROZ87814.1"/>
    </source>
</evidence>
<dbReference type="EMBL" id="RKKU01000002">
    <property type="protein sequence ID" value="ROZ87814.1"/>
    <property type="molecule type" value="Genomic_DNA"/>
</dbReference>
<dbReference type="Proteomes" id="UP000275199">
    <property type="component" value="Unassembled WGS sequence"/>
</dbReference>
<organism evidence="1 2">
    <name type="scientific">Pseudomonas neustonica</name>
    <dbReference type="NCBI Taxonomy" id="2487346"/>
    <lineage>
        <taxon>Bacteria</taxon>
        <taxon>Pseudomonadati</taxon>
        <taxon>Pseudomonadota</taxon>
        <taxon>Gammaproteobacteria</taxon>
        <taxon>Pseudomonadales</taxon>
        <taxon>Pseudomonadaceae</taxon>
        <taxon>Pseudomonas</taxon>
    </lineage>
</organism>
<accession>A0ABX9XQS4</accession>
<name>A0ABX9XQS4_9PSED</name>